<dbReference type="InterPro" id="IPR018392">
    <property type="entry name" value="LysM"/>
</dbReference>
<gene>
    <name evidence="2" type="ORF">CAGA_24490</name>
</gene>
<reference evidence="2 3" key="1">
    <citation type="submission" date="2019-04" db="EMBL/GenBank/DDBJ databases">
        <authorList>
            <person name="Poehlein A."/>
            <person name="Bengelsdorf F.R."/>
            <person name="Duerre P."/>
            <person name="Daniel R."/>
        </authorList>
    </citation>
    <scope>NUCLEOTIDE SEQUENCE [LARGE SCALE GENOMIC DNA]</scope>
    <source>
        <strain evidence="2 3">BS-1</strain>
    </source>
</reference>
<evidence type="ECO:0000313" key="2">
    <source>
        <dbReference type="EMBL" id="TGJ75424.1"/>
    </source>
</evidence>
<dbReference type="Pfam" id="PF01476">
    <property type="entry name" value="LysM"/>
    <property type="match status" value="1"/>
</dbReference>
<dbReference type="Proteomes" id="UP000297714">
    <property type="component" value="Unassembled WGS sequence"/>
</dbReference>
<dbReference type="AlphaFoldDB" id="A0A4Z0XVP6"/>
<feature type="domain" description="LysM" evidence="1">
    <location>
        <begin position="163"/>
        <end position="210"/>
    </location>
</feature>
<keyword evidence="3" id="KW-1185">Reference proteome</keyword>
<dbReference type="PROSITE" id="PS51782">
    <property type="entry name" value="LYSM"/>
    <property type="match status" value="1"/>
</dbReference>
<name>A0A4Z0XVP6_9FIRM</name>
<sequence length="216" mass="24005">MLRRIIIKNTELNSEMALPVTPEKFQISHGIKVETINIHTVGDVNIAGYPTLATIKIDCMFPARAYPFCNFTNMISPYDYVKIFLNYCDYHPLLRFVVSGTPINIPVIMESIDYGERDGSNDVYATLTFREKRILTAVQSGTTTKSGNLSRSYSAGATQSKTSSCKVVKGDTLSAICRKYYGDSSLYAKLAKYNGIKNPNLIRIGQIIKLPPAAQL</sequence>
<dbReference type="SMART" id="SM00257">
    <property type="entry name" value="LysM"/>
    <property type="match status" value="1"/>
</dbReference>
<dbReference type="EMBL" id="SRMQ01000018">
    <property type="protein sequence ID" value="TGJ75424.1"/>
    <property type="molecule type" value="Genomic_DNA"/>
</dbReference>
<dbReference type="InterPro" id="IPR036779">
    <property type="entry name" value="LysM_dom_sf"/>
</dbReference>
<dbReference type="CDD" id="cd00118">
    <property type="entry name" value="LysM"/>
    <property type="match status" value="1"/>
</dbReference>
<organism evidence="2 3">
    <name type="scientific">Caproiciproducens galactitolivorans</name>
    <dbReference type="NCBI Taxonomy" id="642589"/>
    <lineage>
        <taxon>Bacteria</taxon>
        <taxon>Bacillati</taxon>
        <taxon>Bacillota</taxon>
        <taxon>Clostridia</taxon>
        <taxon>Eubacteriales</taxon>
        <taxon>Acutalibacteraceae</taxon>
        <taxon>Caproiciproducens</taxon>
    </lineage>
</organism>
<dbReference type="SUPFAM" id="SSF54106">
    <property type="entry name" value="LysM domain"/>
    <property type="match status" value="1"/>
</dbReference>
<comment type="caution">
    <text evidence="2">The sequence shown here is derived from an EMBL/GenBank/DDBJ whole genome shotgun (WGS) entry which is preliminary data.</text>
</comment>
<evidence type="ECO:0000259" key="1">
    <source>
        <dbReference type="PROSITE" id="PS51782"/>
    </source>
</evidence>
<dbReference type="RefSeq" id="WP_135661148.1">
    <property type="nucleotide sequence ID" value="NZ_JAJUFJ010000005.1"/>
</dbReference>
<dbReference type="Gene3D" id="3.10.350.10">
    <property type="entry name" value="LysM domain"/>
    <property type="match status" value="1"/>
</dbReference>
<dbReference type="OrthoDB" id="9800780at2"/>
<protein>
    <submittedName>
        <fullName evidence="2">LysM domain/BON superfamily protein</fullName>
    </submittedName>
</protein>
<evidence type="ECO:0000313" key="3">
    <source>
        <dbReference type="Proteomes" id="UP000297714"/>
    </source>
</evidence>
<accession>A0A4Z0XVP6</accession>
<proteinExistence type="predicted"/>